<feature type="transmembrane region" description="Helical" evidence="1">
    <location>
        <begin position="200"/>
        <end position="219"/>
    </location>
</feature>
<dbReference type="EMBL" id="WHYR01000001">
    <property type="protein sequence ID" value="MQL50798.1"/>
    <property type="molecule type" value="Genomic_DNA"/>
</dbReference>
<feature type="transmembrane region" description="Helical" evidence="1">
    <location>
        <begin position="18"/>
        <end position="37"/>
    </location>
</feature>
<organism evidence="2 3">
    <name type="scientific">Desulfofundulus thermobenzoicus</name>
    <dbReference type="NCBI Taxonomy" id="29376"/>
    <lineage>
        <taxon>Bacteria</taxon>
        <taxon>Bacillati</taxon>
        <taxon>Bacillota</taxon>
        <taxon>Clostridia</taxon>
        <taxon>Eubacteriales</taxon>
        <taxon>Peptococcaceae</taxon>
        <taxon>Desulfofundulus</taxon>
    </lineage>
</organism>
<feature type="transmembrane region" description="Helical" evidence="1">
    <location>
        <begin position="156"/>
        <end position="180"/>
    </location>
</feature>
<keyword evidence="3" id="KW-1185">Reference proteome</keyword>
<dbReference type="RefSeq" id="WP_152944704.1">
    <property type="nucleotide sequence ID" value="NZ_WHYR01000001.1"/>
</dbReference>
<keyword evidence="1" id="KW-0812">Transmembrane</keyword>
<name>A0A6N7IN90_9FIRM</name>
<feature type="transmembrane region" description="Helical" evidence="1">
    <location>
        <begin position="49"/>
        <end position="70"/>
    </location>
</feature>
<comment type="caution">
    <text evidence="2">The sequence shown here is derived from an EMBL/GenBank/DDBJ whole genome shotgun (WGS) entry which is preliminary data.</text>
</comment>
<evidence type="ECO:0000313" key="2">
    <source>
        <dbReference type="EMBL" id="MQL50798.1"/>
    </source>
</evidence>
<evidence type="ECO:0000313" key="3">
    <source>
        <dbReference type="Proteomes" id="UP000441717"/>
    </source>
</evidence>
<keyword evidence="1" id="KW-1133">Transmembrane helix</keyword>
<proteinExistence type="predicted"/>
<gene>
    <name evidence="2" type="ORF">GFC01_00580</name>
</gene>
<evidence type="ECO:0000256" key="1">
    <source>
        <dbReference type="SAM" id="Phobius"/>
    </source>
</evidence>
<dbReference type="Proteomes" id="UP000441717">
    <property type="component" value="Unassembled WGS sequence"/>
</dbReference>
<sequence length="229" mass="25205">MKVFALAWFFLRDHFRTYAVWAEVIIIALFLAIFFGPTPKQEPHTWASLAVGLGFFTIVLSAVCTTSLIWRNADSKMTVFMLKAGKTAYYTGLLLASLSLSAFWIAIVTACTILVLPLSGHILPLTLLAAVTGNLFVVTGLFILFSSLTGRAIDPVYAVILVLLGLGSYFFNELGGPWIWLNVFLPPLLSNINATTGASSVPIIRSLTYFTVTVALGLIRFTRREFIWS</sequence>
<feature type="transmembrane region" description="Helical" evidence="1">
    <location>
        <begin position="122"/>
        <end position="144"/>
    </location>
</feature>
<accession>A0A6N7IN90</accession>
<dbReference type="AlphaFoldDB" id="A0A6N7IN90"/>
<keyword evidence="1" id="KW-0472">Membrane</keyword>
<feature type="transmembrane region" description="Helical" evidence="1">
    <location>
        <begin position="91"/>
        <end position="116"/>
    </location>
</feature>
<protein>
    <submittedName>
        <fullName evidence="2">Uncharacterized protein</fullName>
    </submittedName>
</protein>
<reference evidence="2 3" key="1">
    <citation type="submission" date="2019-10" db="EMBL/GenBank/DDBJ databases">
        <title>Comparative genomics of sulfur disproportionating microorganisms.</title>
        <authorList>
            <person name="Ward L.M."/>
            <person name="Bertran E."/>
            <person name="Johnston D."/>
        </authorList>
    </citation>
    <scope>NUCLEOTIDE SEQUENCE [LARGE SCALE GENOMIC DNA]</scope>
    <source>
        <strain evidence="2 3">DSM 14055</strain>
    </source>
</reference>